<evidence type="ECO:0000313" key="1">
    <source>
        <dbReference type="EMBL" id="KAJ7526428.1"/>
    </source>
</evidence>
<organism evidence="1 2">
    <name type="scientific">Diphasiastrum complanatum</name>
    <name type="common">Issler's clubmoss</name>
    <name type="synonym">Lycopodium complanatum</name>
    <dbReference type="NCBI Taxonomy" id="34168"/>
    <lineage>
        <taxon>Eukaryota</taxon>
        <taxon>Viridiplantae</taxon>
        <taxon>Streptophyta</taxon>
        <taxon>Embryophyta</taxon>
        <taxon>Tracheophyta</taxon>
        <taxon>Lycopodiopsida</taxon>
        <taxon>Lycopodiales</taxon>
        <taxon>Lycopodiaceae</taxon>
        <taxon>Lycopodioideae</taxon>
        <taxon>Diphasiastrum</taxon>
    </lineage>
</organism>
<evidence type="ECO:0000313" key="2">
    <source>
        <dbReference type="Proteomes" id="UP001162992"/>
    </source>
</evidence>
<dbReference type="Proteomes" id="UP001162992">
    <property type="component" value="Chromosome 16"/>
</dbReference>
<proteinExistence type="predicted"/>
<name>A0ACC2B9H4_DIPCM</name>
<sequence>MGYFFLSCKSSKFEVFVLILLLGSSALGSAKTFQGESCSSVADTCSSFVNYQYPYDLRLQQIANWFSVDPVALFGANNFNLTAAPDPENEIIPGNQTLRIPVTCSCIGQIHRVNSTVYTVKPDDTLSKIADSIYGGLITYQEIAAVNNIADPNKILPGQQFVIPFPCACLNKTYNGHPVISLAYVVSPGDTLSKIAAKAGAQAADISKLNALNNSLLIVGDVLDIPIPACSSSFTTTATDYGLIVASGSYQITADNCVQCSCGSNSTDLYCSPAPALLSGSCPNLHCDGTKLAIGDVKEQALSKSCNVTSCIYEGFQGKTIFSSSYAEYTPQNRTLALHQCMLHYMYQYHLHPHLYPQCRHRHPHDHHHHPCKVQLEHHYLLLEHRHLEGQVARVPHLLHLGSFVMKARTFWSWWLPWFASSHYGFDGTKAKRNNLSYQLVYLCKLNI</sequence>
<reference evidence="2" key="1">
    <citation type="journal article" date="2024" name="Proc. Natl. Acad. Sci. U.S.A.">
        <title>Extraordinary preservation of gene collinearity over three hundred million years revealed in homosporous lycophytes.</title>
        <authorList>
            <person name="Li C."/>
            <person name="Wickell D."/>
            <person name="Kuo L.Y."/>
            <person name="Chen X."/>
            <person name="Nie B."/>
            <person name="Liao X."/>
            <person name="Peng D."/>
            <person name="Ji J."/>
            <person name="Jenkins J."/>
            <person name="Williams M."/>
            <person name="Shu S."/>
            <person name="Plott C."/>
            <person name="Barry K."/>
            <person name="Rajasekar S."/>
            <person name="Grimwood J."/>
            <person name="Han X."/>
            <person name="Sun S."/>
            <person name="Hou Z."/>
            <person name="He W."/>
            <person name="Dai G."/>
            <person name="Sun C."/>
            <person name="Schmutz J."/>
            <person name="Leebens-Mack J.H."/>
            <person name="Li F.W."/>
            <person name="Wang L."/>
        </authorList>
    </citation>
    <scope>NUCLEOTIDE SEQUENCE [LARGE SCALE GENOMIC DNA]</scope>
    <source>
        <strain evidence="2">cv. PW_Plant_1</strain>
    </source>
</reference>
<gene>
    <name evidence="1" type="ORF">O6H91_16G005900</name>
</gene>
<comment type="caution">
    <text evidence="1">The sequence shown here is derived from an EMBL/GenBank/DDBJ whole genome shotgun (WGS) entry which is preliminary data.</text>
</comment>
<keyword evidence="2" id="KW-1185">Reference proteome</keyword>
<dbReference type="EMBL" id="CM055107">
    <property type="protein sequence ID" value="KAJ7526428.1"/>
    <property type="molecule type" value="Genomic_DNA"/>
</dbReference>
<accession>A0ACC2B9H4</accession>
<protein>
    <submittedName>
        <fullName evidence="1">Uncharacterized protein</fullName>
    </submittedName>
</protein>